<dbReference type="SUPFAM" id="SSF56801">
    <property type="entry name" value="Acetyl-CoA synthetase-like"/>
    <property type="match status" value="1"/>
</dbReference>
<evidence type="ECO:0000256" key="1">
    <source>
        <dbReference type="ARBA" id="ARBA00011245"/>
    </source>
</evidence>
<dbReference type="InterPro" id="IPR000873">
    <property type="entry name" value="AMP-dep_synth/lig_dom"/>
</dbReference>
<dbReference type="GO" id="GO:0000166">
    <property type="term" value="F:nucleotide binding"/>
    <property type="evidence" value="ECO:0007669"/>
    <property type="project" value="UniProtKB-KW"/>
</dbReference>
<evidence type="ECO:0000256" key="6">
    <source>
        <dbReference type="ARBA" id="ARBA00060591"/>
    </source>
</evidence>
<keyword evidence="5 11" id="KW-0547">Nucleotide-binding</keyword>
<keyword evidence="4 11" id="KW-0436">Ligase</keyword>
<evidence type="ECO:0000256" key="10">
    <source>
        <dbReference type="ARBA" id="ARBA00075111"/>
    </source>
</evidence>
<evidence type="ECO:0000256" key="11">
    <source>
        <dbReference type="PIRNR" id="PIRNR006444"/>
    </source>
</evidence>
<dbReference type="Pfam" id="PF00501">
    <property type="entry name" value="AMP-binding"/>
    <property type="match status" value="1"/>
</dbReference>
<dbReference type="InterPro" id="IPR042099">
    <property type="entry name" value="ANL_N_sf"/>
</dbReference>
<dbReference type="InterPro" id="IPR011880">
    <property type="entry name" value="PA_CoA_ligase"/>
</dbReference>
<dbReference type="GO" id="GO:0010124">
    <property type="term" value="P:phenylacetate catabolic process"/>
    <property type="evidence" value="ECO:0007669"/>
    <property type="project" value="UniProtKB-UniRule"/>
</dbReference>
<comment type="similarity">
    <text evidence="7 11">Belongs to the phenylacetyl-CoA ligase family.</text>
</comment>
<proteinExistence type="inferred from homology"/>
<evidence type="ECO:0000256" key="4">
    <source>
        <dbReference type="ARBA" id="ARBA00022598"/>
    </source>
</evidence>
<keyword evidence="2" id="KW-0596">Phosphopantetheine</keyword>
<dbReference type="Proteomes" id="UP000019184">
    <property type="component" value="Unassembled WGS sequence"/>
</dbReference>
<dbReference type="InterPro" id="IPR051414">
    <property type="entry name" value="Adenylate-forming_Reductase"/>
</dbReference>
<evidence type="ECO:0000256" key="8">
    <source>
        <dbReference type="ARBA" id="ARBA00066629"/>
    </source>
</evidence>
<dbReference type="PANTHER" id="PTHR43439:SF2">
    <property type="entry name" value="ENZYME, PUTATIVE (JCVI)-RELATED"/>
    <property type="match status" value="1"/>
</dbReference>
<dbReference type="CDD" id="cd05913">
    <property type="entry name" value="PaaK"/>
    <property type="match status" value="1"/>
</dbReference>
<dbReference type="PANTHER" id="PTHR43439">
    <property type="entry name" value="PHENYLACETATE-COENZYME A LIGASE"/>
    <property type="match status" value="1"/>
</dbReference>
<dbReference type="GO" id="GO:0047475">
    <property type="term" value="F:phenylacetate-CoA ligase activity"/>
    <property type="evidence" value="ECO:0007669"/>
    <property type="project" value="UniProtKB-EC"/>
</dbReference>
<comment type="subunit">
    <text evidence="1">Monomer.</text>
</comment>
<sequence length="437" mass="49402">MGKIPVWNPAIEFIEREALEQLQLARLRQTVEWALKTPFYHQRLTEAGLTRPEDIASLRDVRNIPYTTKDDLREAYPAGLLAVAPEQAVRLHTSSGTTGMPTVIYHTRRDIEHWTELVARCIVATGATARDVFQNMTHYGLFTGGLGLHYGAEQVGMLVIPASSGNTHRQIQLMKNFRTTVVHATPSYLLHLYEVLVNDGMTREQLCLRKAFIGAEPHSEQTRRKIEELFGIKAYNSYGLSEMNGPGVAFECVYQTGLHLWEDAYILEMIDPRTLQPLPEGETGEIVMTTLQRQATPLLRYRTRDLSHLMSGHCPCGRSHRRLARITGRSDDMLIVNGVNLFPSQIEEALMKIPEVGTNYLIQLEKRGSMDRLVVKTELCAKLFMGDRQTLDDLRERIGERLRSAILVKPAIELHQPGSLPVSEGKAQRVLDLRPAF</sequence>
<accession>A0A7U7J634</accession>
<reference evidence="14 15" key="1">
    <citation type="journal article" date="2014" name="ISME J.">
        <title>Candidatus Competibacter-lineage genomes retrieved from metagenomes reveal functional metabolic diversity.</title>
        <authorList>
            <person name="McIlroy S.J."/>
            <person name="Albertsen M."/>
            <person name="Andresen E.K."/>
            <person name="Saunders A.M."/>
            <person name="Kristiansen R."/>
            <person name="Stokholm-Bjerregaard M."/>
            <person name="Nielsen K.L."/>
            <person name="Nielsen P.H."/>
        </authorList>
    </citation>
    <scope>NUCLEOTIDE SEQUENCE [LARGE SCALE GENOMIC DNA]</scope>
    <source>
        <strain evidence="14 15">Run_B_J11</strain>
    </source>
</reference>
<dbReference type="PIRSF" id="PIRSF006444">
    <property type="entry name" value="PaaK"/>
    <property type="match status" value="1"/>
</dbReference>
<comment type="caution">
    <text evidence="14">The sequence shown here is derived from an EMBL/GenBank/DDBJ whole genome shotgun (WGS) entry which is preliminary data.</text>
</comment>
<evidence type="ECO:0000259" key="13">
    <source>
        <dbReference type="Pfam" id="PF14535"/>
    </source>
</evidence>
<evidence type="ECO:0000313" key="14">
    <source>
        <dbReference type="EMBL" id="CDH47608.1"/>
    </source>
</evidence>
<dbReference type="Pfam" id="PF14535">
    <property type="entry name" value="AMP-binding_C_2"/>
    <property type="match status" value="1"/>
</dbReference>
<feature type="domain" description="AMP-dependent ligase C-terminal" evidence="13">
    <location>
        <begin position="338"/>
        <end position="434"/>
    </location>
</feature>
<dbReference type="InterPro" id="IPR028154">
    <property type="entry name" value="AMP-dep_Lig_C"/>
</dbReference>
<dbReference type="OrthoDB" id="580775at2"/>
<dbReference type="RefSeq" id="WP_051498175.1">
    <property type="nucleotide sequence ID" value="NZ_CBTK010000304.1"/>
</dbReference>
<comment type="pathway">
    <text evidence="6 11">Aromatic compound metabolism; phenylacetate degradation.</text>
</comment>
<organism evidence="14 15">
    <name type="scientific">Candidatus Contendobacter odensis Run_B_J11</name>
    <dbReference type="NCBI Taxonomy" id="1400861"/>
    <lineage>
        <taxon>Bacteria</taxon>
        <taxon>Pseudomonadati</taxon>
        <taxon>Pseudomonadota</taxon>
        <taxon>Gammaproteobacteria</taxon>
        <taxon>Candidatus Competibacteraceae</taxon>
        <taxon>Candidatus Contendibacter</taxon>
    </lineage>
</organism>
<keyword evidence="3" id="KW-0597">Phosphoprotein</keyword>
<dbReference type="UniPathway" id="UPA00930"/>
<evidence type="ECO:0000256" key="3">
    <source>
        <dbReference type="ARBA" id="ARBA00022553"/>
    </source>
</evidence>
<evidence type="ECO:0000259" key="12">
    <source>
        <dbReference type="Pfam" id="PF00501"/>
    </source>
</evidence>
<dbReference type="InterPro" id="IPR045851">
    <property type="entry name" value="AMP-bd_C_sf"/>
</dbReference>
<keyword evidence="15" id="KW-1185">Reference proteome</keyword>
<evidence type="ECO:0000256" key="2">
    <source>
        <dbReference type="ARBA" id="ARBA00022450"/>
    </source>
</evidence>
<gene>
    <name evidence="14" type="primary">paaK</name>
    <name evidence="14" type="ORF">BN874_850026</name>
</gene>
<dbReference type="FunFam" id="3.40.50.12780:FF:000016">
    <property type="entry name" value="Phenylacetate-coenzyme A ligase"/>
    <property type="match status" value="1"/>
</dbReference>
<evidence type="ECO:0000256" key="5">
    <source>
        <dbReference type="ARBA" id="ARBA00022741"/>
    </source>
</evidence>
<evidence type="ECO:0000313" key="15">
    <source>
        <dbReference type="Proteomes" id="UP000019184"/>
    </source>
</evidence>
<dbReference type="Gene3D" id="3.40.50.12780">
    <property type="entry name" value="N-terminal domain of ligase-like"/>
    <property type="match status" value="1"/>
</dbReference>
<protein>
    <recommendedName>
        <fullName evidence="9 11">Phenylacetate-coenzyme A ligase</fullName>
        <ecNumber evidence="8 11">6.2.1.30</ecNumber>
    </recommendedName>
    <alternativeName>
        <fullName evidence="10 11">Phenylacetyl-CoA ligase</fullName>
    </alternativeName>
</protein>
<evidence type="ECO:0000256" key="9">
    <source>
        <dbReference type="ARBA" id="ARBA00068695"/>
    </source>
</evidence>
<name>A0A7U7J634_9GAMM</name>
<feature type="domain" description="AMP-dependent synthetase/ligase" evidence="12">
    <location>
        <begin position="82"/>
        <end position="288"/>
    </location>
</feature>
<comment type="catalytic activity">
    <reaction evidence="11">
        <text>2-phenylacetate + ATP + CoA = phenylacetyl-CoA + AMP + diphosphate</text>
        <dbReference type="Rhea" id="RHEA:20956"/>
        <dbReference type="ChEBI" id="CHEBI:18401"/>
        <dbReference type="ChEBI" id="CHEBI:30616"/>
        <dbReference type="ChEBI" id="CHEBI:33019"/>
        <dbReference type="ChEBI" id="CHEBI:57287"/>
        <dbReference type="ChEBI" id="CHEBI:57390"/>
        <dbReference type="ChEBI" id="CHEBI:456215"/>
        <dbReference type="EC" id="6.2.1.30"/>
    </reaction>
</comment>
<comment type="function">
    <text evidence="11">Catalyzes the activation of phenylacetic acid (PA) to phenylacetyl-CoA (PA-CoA).</text>
</comment>
<dbReference type="AlphaFoldDB" id="A0A7U7J634"/>
<dbReference type="EMBL" id="CBTK010000304">
    <property type="protein sequence ID" value="CDH47608.1"/>
    <property type="molecule type" value="Genomic_DNA"/>
</dbReference>
<evidence type="ECO:0000256" key="7">
    <source>
        <dbReference type="ARBA" id="ARBA00061566"/>
    </source>
</evidence>
<dbReference type="EC" id="6.2.1.30" evidence="8 11"/>
<dbReference type="Gene3D" id="3.30.300.30">
    <property type="match status" value="1"/>
</dbReference>